<organism evidence="6 7">
    <name type="scientific">Microbacterium insulae</name>
    <dbReference type="NCBI Taxonomy" id="483014"/>
    <lineage>
        <taxon>Bacteria</taxon>
        <taxon>Bacillati</taxon>
        <taxon>Actinomycetota</taxon>
        <taxon>Actinomycetes</taxon>
        <taxon>Micrococcales</taxon>
        <taxon>Microbacteriaceae</taxon>
        <taxon>Microbacterium</taxon>
    </lineage>
</organism>
<feature type="domain" description="3-hydroxyacyl-CoA dehydrogenase C-terminal" evidence="4">
    <location>
        <begin position="188"/>
        <end position="284"/>
    </location>
</feature>
<evidence type="ECO:0000259" key="4">
    <source>
        <dbReference type="Pfam" id="PF00725"/>
    </source>
</evidence>
<dbReference type="InterPro" id="IPR036291">
    <property type="entry name" value="NAD(P)-bd_dom_sf"/>
</dbReference>
<dbReference type="EMBL" id="JBHTII010000001">
    <property type="protein sequence ID" value="MFD0790410.1"/>
    <property type="molecule type" value="Genomic_DNA"/>
</dbReference>
<dbReference type="PANTHER" id="PTHR48075:SF5">
    <property type="entry name" value="3-HYDROXYBUTYRYL-COA DEHYDROGENASE"/>
    <property type="match status" value="1"/>
</dbReference>
<accession>A0ABW3AI71</accession>
<reference evidence="7" key="1">
    <citation type="journal article" date="2019" name="Int. J. Syst. Evol. Microbiol.">
        <title>The Global Catalogue of Microorganisms (GCM) 10K type strain sequencing project: providing services to taxonomists for standard genome sequencing and annotation.</title>
        <authorList>
            <consortium name="The Broad Institute Genomics Platform"/>
            <consortium name="The Broad Institute Genome Sequencing Center for Infectious Disease"/>
            <person name="Wu L."/>
            <person name="Ma J."/>
        </authorList>
    </citation>
    <scope>NUCLEOTIDE SEQUENCE [LARGE SCALE GENOMIC DNA]</scope>
    <source>
        <strain evidence="7">CCUG 54523</strain>
    </source>
</reference>
<dbReference type="InterPro" id="IPR008927">
    <property type="entry name" value="6-PGluconate_DH-like_C_sf"/>
</dbReference>
<dbReference type="PIRSF" id="PIRSF000105">
    <property type="entry name" value="HCDH"/>
    <property type="match status" value="1"/>
</dbReference>
<comment type="pathway">
    <text evidence="1">Lipid metabolism; butanoate metabolism.</text>
</comment>
<dbReference type="InterPro" id="IPR006176">
    <property type="entry name" value="3-OHacyl-CoA_DH_NAD-bd"/>
</dbReference>
<proteinExistence type="inferred from homology"/>
<dbReference type="PANTHER" id="PTHR48075">
    <property type="entry name" value="3-HYDROXYACYL-COA DEHYDROGENASE FAMILY PROTEIN"/>
    <property type="match status" value="1"/>
</dbReference>
<evidence type="ECO:0000259" key="5">
    <source>
        <dbReference type="Pfam" id="PF02737"/>
    </source>
</evidence>
<dbReference type="Pfam" id="PF00725">
    <property type="entry name" value="3HCDH"/>
    <property type="match status" value="1"/>
</dbReference>
<dbReference type="Gene3D" id="1.10.1040.10">
    <property type="entry name" value="N-(1-d-carboxylethyl)-l-norvaline Dehydrogenase, domain 2"/>
    <property type="match status" value="1"/>
</dbReference>
<dbReference type="InterPro" id="IPR022694">
    <property type="entry name" value="3-OHacyl-CoA_DH"/>
</dbReference>
<comment type="similarity">
    <text evidence="2">Belongs to the 3-hydroxyacyl-CoA dehydrogenase family.</text>
</comment>
<dbReference type="SUPFAM" id="SSF48179">
    <property type="entry name" value="6-phosphogluconate dehydrogenase C-terminal domain-like"/>
    <property type="match status" value="1"/>
</dbReference>
<protein>
    <submittedName>
        <fullName evidence="6">3-hydroxyacyl-CoA dehydrogenase family protein</fullName>
        <ecNumber evidence="6">1.1.1.35</ecNumber>
    </submittedName>
</protein>
<dbReference type="InterPro" id="IPR006108">
    <property type="entry name" value="3HC_DH_C"/>
</dbReference>
<feature type="domain" description="3-hydroxyacyl-CoA dehydrogenase NAD binding" evidence="5">
    <location>
        <begin position="6"/>
        <end position="184"/>
    </location>
</feature>
<evidence type="ECO:0000256" key="1">
    <source>
        <dbReference type="ARBA" id="ARBA00005086"/>
    </source>
</evidence>
<gene>
    <name evidence="6" type="ORF">ACFQ0P_08370</name>
</gene>
<dbReference type="Gene3D" id="3.40.50.720">
    <property type="entry name" value="NAD(P)-binding Rossmann-like Domain"/>
    <property type="match status" value="1"/>
</dbReference>
<keyword evidence="7" id="KW-1185">Reference proteome</keyword>
<dbReference type="GO" id="GO:0003857">
    <property type="term" value="F:(3S)-3-hydroxyacyl-CoA dehydrogenase (NAD+) activity"/>
    <property type="evidence" value="ECO:0007669"/>
    <property type="project" value="UniProtKB-EC"/>
</dbReference>
<dbReference type="EC" id="1.1.1.35" evidence="6"/>
<dbReference type="Proteomes" id="UP001597055">
    <property type="component" value="Unassembled WGS sequence"/>
</dbReference>
<dbReference type="SUPFAM" id="SSF51735">
    <property type="entry name" value="NAD(P)-binding Rossmann-fold domains"/>
    <property type="match status" value="1"/>
</dbReference>
<evidence type="ECO:0000313" key="6">
    <source>
        <dbReference type="EMBL" id="MFD0790410.1"/>
    </source>
</evidence>
<evidence type="ECO:0000313" key="7">
    <source>
        <dbReference type="Proteomes" id="UP001597055"/>
    </source>
</evidence>
<sequence>MKVERVLVVGAGAMGSQIAMLAALGGMRVHVHDAYPGALAAAEQALRGRVGRRVEKGQLSQSEMDDAFARLTFTPDLATGAADAQLIIEAIKEDLDAKSALFAELDALAPAEAILATNSSSITASLLGARTRRPGRVVNAHFFNPPLVMDCVEVVAHERLDPDVAPAVLDVCRRMGKAPVALPREVPGIVANRILSAIVREAAALTDGGFATVEAVDEICRNALGHPMGPFELLDMAGLDVNLQMQQLIFEQTGVDQDRPIPAVVDLVGHGRLGRKSGGGFYDYDEETSR</sequence>
<dbReference type="InterPro" id="IPR013328">
    <property type="entry name" value="6PGD_dom2"/>
</dbReference>
<evidence type="ECO:0000256" key="3">
    <source>
        <dbReference type="ARBA" id="ARBA00023002"/>
    </source>
</evidence>
<comment type="caution">
    <text evidence="6">The sequence shown here is derived from an EMBL/GenBank/DDBJ whole genome shotgun (WGS) entry which is preliminary data.</text>
</comment>
<keyword evidence="3 6" id="KW-0560">Oxidoreductase</keyword>
<name>A0ABW3AI71_9MICO</name>
<evidence type="ECO:0000256" key="2">
    <source>
        <dbReference type="ARBA" id="ARBA00009463"/>
    </source>
</evidence>
<dbReference type="Pfam" id="PF02737">
    <property type="entry name" value="3HCDH_N"/>
    <property type="match status" value="1"/>
</dbReference>
<dbReference type="RefSeq" id="WP_204978221.1">
    <property type="nucleotide sequence ID" value="NZ_JBHTII010000001.1"/>
</dbReference>